<protein>
    <submittedName>
        <fullName evidence="2">Uncharacterized protein</fullName>
    </submittedName>
</protein>
<dbReference type="EMBL" id="CP159290">
    <property type="protein sequence ID" value="XCH30516.1"/>
    <property type="molecule type" value="Genomic_DNA"/>
</dbReference>
<reference evidence="2" key="1">
    <citation type="submission" date="2024-06" db="EMBL/GenBank/DDBJ databases">
        <title>Complete genome sequence of the cellulolytic actinobacterium, Cellulosimicrobium ES-005.</title>
        <authorList>
            <person name="Matthews C.T."/>
            <person name="Underwood K.D."/>
            <person name="Ghanchi K.M."/>
            <person name="Fields S.D."/>
            <person name="Gardner S.G."/>
        </authorList>
    </citation>
    <scope>NUCLEOTIDE SEQUENCE</scope>
    <source>
        <strain evidence="2">ES-005</strain>
    </source>
</reference>
<proteinExistence type="predicted"/>
<name>A0AAU8G4H0_9MICO</name>
<dbReference type="AlphaFoldDB" id="A0AAU8G4H0"/>
<evidence type="ECO:0000313" key="2">
    <source>
        <dbReference type="EMBL" id="XCH30516.1"/>
    </source>
</evidence>
<accession>A0AAU8G4H0</accession>
<sequence length="427" mass="42713">MTLPDGGHPPSAGDAGPGVRPTFAARALAERARYDAVLARALAHGADRDGLADAVREVAAAADPLARQLGADAFAATCDALVDALARLAAARRWRPGAPERRALLDVVPRLAPWLALAPAATVAAVVDAARAVGGRPGARGDVTAWAARVVDAATVGVGSPADVGPGPSAADLVRGAVLVAAWRSGLVRYRGAALDAARSLPEPVARAALSLPASGAGGASGTVGTVDAADLRAVLDRHAADPWWWPAVGPGDEPAGARWVLLPGAPGPAQVLGRFGGFRGFGGPWLSPALVVGTDARHPGLRWVLLSTGDGVPAAVGAAADAATVGAETVEWTLVADVHGAFVARAPGAGDHATGAVTPPRADIDVDDQGLHGSDHGPAGRPTPDPAPDAALTDVSGAAVVETPSGRLALLSRTGSYDVLLVRWPR</sequence>
<dbReference type="RefSeq" id="WP_353708413.1">
    <property type="nucleotide sequence ID" value="NZ_CP159290.1"/>
</dbReference>
<organism evidence="2">
    <name type="scientific">Cellulosimicrobium sp. ES-005</name>
    <dbReference type="NCBI Taxonomy" id="3163031"/>
    <lineage>
        <taxon>Bacteria</taxon>
        <taxon>Bacillati</taxon>
        <taxon>Actinomycetota</taxon>
        <taxon>Actinomycetes</taxon>
        <taxon>Micrococcales</taxon>
        <taxon>Promicromonosporaceae</taxon>
        <taxon>Cellulosimicrobium</taxon>
    </lineage>
</organism>
<evidence type="ECO:0000256" key="1">
    <source>
        <dbReference type="SAM" id="MobiDB-lite"/>
    </source>
</evidence>
<gene>
    <name evidence="2" type="ORF">ABRQ22_02145</name>
</gene>
<feature type="region of interest" description="Disordered" evidence="1">
    <location>
        <begin position="350"/>
        <end position="392"/>
    </location>
</feature>